<feature type="compositionally biased region" description="Basic residues" evidence="6">
    <location>
        <begin position="97"/>
        <end position="111"/>
    </location>
</feature>
<feature type="compositionally biased region" description="Polar residues" evidence="6">
    <location>
        <begin position="195"/>
        <end position="208"/>
    </location>
</feature>
<evidence type="ECO:0000256" key="6">
    <source>
        <dbReference type="SAM" id="MobiDB-lite"/>
    </source>
</evidence>
<sequence length="712" mass="78527">MKLSFFAHYTNPSLPKHASLHIYISNDAVSCFLSLCFHRRRSWIRDSPELKVAGEFMESTVMSNRNESSWGQSLGKFMTKTVPLTNPNPNPISNPSNHKHLSKSSKKKKQFHALNGRHDESPVVIQSVADDAYSYNQRPLDTNHGDAGGFNHAAGGFVNIKVSTCSKAELRELKRKLQLELKRVRELNDRIESRQLVSQLPPRSSNEAPQFPPRSNHGKMKKLSGQKRMLPLGPPQIQSQLEQNLGVPSGNIEGIEEMMKSCRQILIRLMKHKHSWVFNKPVDAAALGLHDYHLIVKKPMDLGTVKMNFGKNLYSSPAEFASDVRLTFNNAMLYNPKTDEVHRMAAQLLSEFETKFGPIQDKLDQISTRKERSGFANINNELQGSSWNEIVVPHSPPRPKKPKTSLVNSIPRKVERIPEPLQKPNQSSGSNPTNSNPPVAQSPRIPQPAPKPNLSSGSNPSNSNPRSAQSPVTTPSPVEAQPVKPTKPVGAVKGASTTKLPKPRAKDSNKREMTMEEKQMLGVGLQNLPQEKMPQLVQIIRKRNEQLSQEGDEIELDIEALDTETLWELDRFVTNWKKLVSKTKRQALMENYSAVQTVTTDTDEAPASTRNDGSAKNMKKGEGDEDVDIGDEMPENSFPPVEIEKDDGGHGQDNGIKNGTGNGNASSSSSSSGSSGSDSSSSSVVELTYHAYVKTDSGSSSGSDSDADEAQS</sequence>
<dbReference type="Gene3D" id="1.20.920.10">
    <property type="entry name" value="Bromodomain-like"/>
    <property type="match status" value="1"/>
</dbReference>
<feature type="domain" description="Bromo" evidence="7">
    <location>
        <begin position="270"/>
        <end position="342"/>
    </location>
</feature>
<evidence type="ECO:0000256" key="3">
    <source>
        <dbReference type="ARBA" id="ARBA00023163"/>
    </source>
</evidence>
<dbReference type="InterPro" id="IPR038336">
    <property type="entry name" value="NET_sf"/>
</dbReference>
<protein>
    <recommendedName>
        <fullName evidence="10">Bromo domain-containing protein</fullName>
    </recommendedName>
</protein>
<feature type="compositionally biased region" description="Polar residues" evidence="6">
    <location>
        <begin position="655"/>
        <end position="665"/>
    </location>
</feature>
<dbReference type="AlphaFoldDB" id="A0A161YNA3"/>
<dbReference type="PROSITE" id="PS51525">
    <property type="entry name" value="NET"/>
    <property type="match status" value="1"/>
</dbReference>
<dbReference type="STRING" id="79200.A0A161YNA3"/>
<dbReference type="CDD" id="cd05506">
    <property type="entry name" value="Bromo_plant1"/>
    <property type="match status" value="1"/>
</dbReference>
<feature type="region of interest" description="Disordered" evidence="6">
    <location>
        <begin position="389"/>
        <end position="512"/>
    </location>
</feature>
<dbReference type="InterPro" id="IPR027353">
    <property type="entry name" value="NET_dom"/>
</dbReference>
<dbReference type="SMART" id="SM00297">
    <property type="entry name" value="BROMO"/>
    <property type="match status" value="1"/>
</dbReference>
<accession>A0A161YNA3</accession>
<reference evidence="9" key="1">
    <citation type="journal article" date="2016" name="Nat. Genet.">
        <title>A high-quality carrot genome assembly provides new insights into carotenoid accumulation and asterid genome evolution.</title>
        <authorList>
            <person name="Iorizzo M."/>
            <person name="Ellison S."/>
            <person name="Senalik D."/>
            <person name="Zeng P."/>
            <person name="Satapoomin P."/>
            <person name="Huang J."/>
            <person name="Bowman M."/>
            <person name="Iovene M."/>
            <person name="Sanseverino W."/>
            <person name="Cavagnaro P."/>
            <person name="Yildiz M."/>
            <person name="Macko-Podgorni A."/>
            <person name="Moranska E."/>
            <person name="Grzebelus E."/>
            <person name="Grzebelus D."/>
            <person name="Ashrafi H."/>
            <person name="Zheng Z."/>
            <person name="Cheng S."/>
            <person name="Spooner D."/>
            <person name="Van Deynze A."/>
            <person name="Simon P."/>
        </authorList>
    </citation>
    <scope>NUCLEOTIDE SEQUENCE [LARGE SCALE GENOMIC DNA]</scope>
    <source>
        <tissue evidence="9">Leaf</tissue>
    </source>
</reference>
<keyword evidence="3" id="KW-0804">Transcription</keyword>
<feature type="compositionally biased region" description="Low complexity" evidence="6">
    <location>
        <begin position="666"/>
        <end position="683"/>
    </location>
</feature>
<feature type="compositionally biased region" description="Acidic residues" evidence="6">
    <location>
        <begin position="623"/>
        <end position="634"/>
    </location>
</feature>
<comment type="caution">
    <text evidence="9">The sequence shown here is derived from an EMBL/GenBank/DDBJ whole genome shotgun (WGS) entry which is preliminary data.</text>
</comment>
<dbReference type="InterPro" id="IPR037377">
    <property type="entry name" value="GTE_bromo"/>
</dbReference>
<evidence type="ECO:0000259" key="7">
    <source>
        <dbReference type="PROSITE" id="PS50014"/>
    </source>
</evidence>
<evidence type="ECO:0000256" key="2">
    <source>
        <dbReference type="ARBA" id="ARBA00023117"/>
    </source>
</evidence>
<proteinExistence type="predicted"/>
<evidence type="ECO:0008006" key="10">
    <source>
        <dbReference type="Google" id="ProtNLM"/>
    </source>
</evidence>
<dbReference type="Pfam" id="PF17035">
    <property type="entry name" value="BET"/>
    <property type="match status" value="1"/>
</dbReference>
<feature type="region of interest" description="Disordered" evidence="6">
    <location>
        <begin position="589"/>
        <end position="683"/>
    </location>
</feature>
<feature type="region of interest" description="Disordered" evidence="6">
    <location>
        <begin position="195"/>
        <end position="222"/>
    </location>
</feature>
<dbReference type="PANTHER" id="PTHR45926">
    <property type="entry name" value="OSJNBA0053K19.4 PROTEIN"/>
    <property type="match status" value="1"/>
</dbReference>
<organism evidence="9">
    <name type="scientific">Daucus carota subsp. sativus</name>
    <name type="common">Carrot</name>
    <dbReference type="NCBI Taxonomy" id="79200"/>
    <lineage>
        <taxon>Eukaryota</taxon>
        <taxon>Viridiplantae</taxon>
        <taxon>Streptophyta</taxon>
        <taxon>Embryophyta</taxon>
        <taxon>Tracheophyta</taxon>
        <taxon>Spermatophyta</taxon>
        <taxon>Magnoliopsida</taxon>
        <taxon>eudicotyledons</taxon>
        <taxon>Gunneridae</taxon>
        <taxon>Pentapetalae</taxon>
        <taxon>asterids</taxon>
        <taxon>campanulids</taxon>
        <taxon>Apiales</taxon>
        <taxon>Apiaceae</taxon>
        <taxon>Apioideae</taxon>
        <taxon>Scandiceae</taxon>
        <taxon>Daucinae</taxon>
        <taxon>Daucus</taxon>
        <taxon>Daucus sect. Daucus</taxon>
    </lineage>
</organism>
<keyword evidence="2 4" id="KW-0103">Bromodomain</keyword>
<dbReference type="Pfam" id="PF00439">
    <property type="entry name" value="Bromodomain"/>
    <property type="match status" value="1"/>
</dbReference>
<evidence type="ECO:0000313" key="9">
    <source>
        <dbReference type="EMBL" id="KZN09187.1"/>
    </source>
</evidence>
<dbReference type="SUPFAM" id="SSF47370">
    <property type="entry name" value="Bromodomain"/>
    <property type="match status" value="1"/>
</dbReference>
<dbReference type="PROSITE" id="PS50014">
    <property type="entry name" value="BROMODOMAIN_2"/>
    <property type="match status" value="1"/>
</dbReference>
<feature type="compositionally biased region" description="Low complexity" evidence="6">
    <location>
        <begin position="452"/>
        <end position="471"/>
    </location>
</feature>
<evidence type="ECO:0000256" key="4">
    <source>
        <dbReference type="PROSITE-ProRule" id="PRU00035"/>
    </source>
</evidence>
<dbReference type="OMA" id="EVVTHSQ"/>
<keyword evidence="1" id="KW-0805">Transcription regulation</keyword>
<dbReference type="Gene3D" id="1.20.1270.220">
    <property type="match status" value="1"/>
</dbReference>
<keyword evidence="5" id="KW-0175">Coiled coil</keyword>
<feature type="region of interest" description="Disordered" evidence="6">
    <location>
        <begin position="693"/>
        <end position="712"/>
    </location>
</feature>
<gene>
    <name evidence="9" type="ORF">DCAR_001843</name>
</gene>
<evidence type="ECO:0000259" key="8">
    <source>
        <dbReference type="PROSITE" id="PS51525"/>
    </source>
</evidence>
<feature type="region of interest" description="Disordered" evidence="6">
    <location>
        <begin position="86"/>
        <end position="122"/>
    </location>
</feature>
<evidence type="ECO:0000256" key="5">
    <source>
        <dbReference type="SAM" id="Coils"/>
    </source>
</evidence>
<feature type="coiled-coil region" evidence="5">
    <location>
        <begin position="167"/>
        <end position="194"/>
    </location>
</feature>
<dbReference type="InterPro" id="IPR036427">
    <property type="entry name" value="Bromodomain-like_sf"/>
</dbReference>
<feature type="compositionally biased region" description="Low complexity" evidence="6">
    <location>
        <begin position="424"/>
        <end position="438"/>
    </location>
</feature>
<dbReference type="PRINTS" id="PR00503">
    <property type="entry name" value="BROMODOMAIN"/>
</dbReference>
<dbReference type="EMBL" id="LNRQ01000001">
    <property type="protein sequence ID" value="KZN09187.1"/>
    <property type="molecule type" value="Genomic_DNA"/>
</dbReference>
<evidence type="ECO:0000256" key="1">
    <source>
        <dbReference type="ARBA" id="ARBA00023015"/>
    </source>
</evidence>
<dbReference type="InterPro" id="IPR001487">
    <property type="entry name" value="Bromodomain"/>
</dbReference>
<name>A0A161YNA3_DAUCS</name>
<dbReference type="Gramene" id="KZN09187">
    <property type="protein sequence ID" value="KZN09187"/>
    <property type="gene ID" value="DCAR_001843"/>
</dbReference>
<feature type="domain" description="NET" evidence="8">
    <location>
        <begin position="503"/>
        <end position="584"/>
    </location>
</feature>